<evidence type="ECO:0000313" key="3">
    <source>
        <dbReference type="EMBL" id="SBV28290.1"/>
    </source>
</evidence>
<feature type="compositionally biased region" description="Basic and acidic residues" evidence="1">
    <location>
        <begin position="251"/>
        <end position="261"/>
    </location>
</feature>
<feature type="compositionally biased region" description="Polar residues" evidence="1">
    <location>
        <begin position="167"/>
        <end position="178"/>
    </location>
</feature>
<keyword evidence="2" id="KW-0472">Membrane</keyword>
<feature type="transmembrane region" description="Helical" evidence="2">
    <location>
        <begin position="30"/>
        <end position="49"/>
    </location>
</feature>
<feature type="region of interest" description="Disordered" evidence="1">
    <location>
        <begin position="211"/>
        <end position="233"/>
    </location>
</feature>
<feature type="region of interest" description="Disordered" evidence="1">
    <location>
        <begin position="367"/>
        <end position="397"/>
    </location>
</feature>
<gene>
    <name evidence="3" type="ORF">GA0070620_3830</name>
</gene>
<dbReference type="PATRIC" id="fig|307121.4.peg.3911"/>
<feature type="transmembrane region" description="Helical" evidence="2">
    <location>
        <begin position="55"/>
        <end position="75"/>
    </location>
</feature>
<keyword evidence="2" id="KW-0812">Transmembrane</keyword>
<feature type="region of interest" description="Disordered" evidence="1">
    <location>
        <begin position="251"/>
        <end position="339"/>
    </location>
</feature>
<keyword evidence="4" id="KW-1185">Reference proteome</keyword>
<feature type="transmembrane region" description="Helical" evidence="2">
    <location>
        <begin position="121"/>
        <end position="142"/>
    </location>
</feature>
<feature type="compositionally biased region" description="Basic and acidic residues" evidence="1">
    <location>
        <begin position="322"/>
        <end position="333"/>
    </location>
</feature>
<protein>
    <recommendedName>
        <fullName evidence="5">DUF2637 domain-containing protein</fullName>
    </recommendedName>
</protein>
<dbReference type="RefSeq" id="WP_091592774.1">
    <property type="nucleotide sequence ID" value="NZ_JBHRWG010000004.1"/>
</dbReference>
<sequence length="397" mass="41774">MTATPLPQHTSARTPRIAEVDTRHLTRLRWAVRAVLALGVAASIAANVLHARPNLISQVIAAWPPLALLLTVELISRVPADRRGLAAARLIAAAGIAGIAAWVSYWHMVGVAARYGETDAAASYLLPISVDGLVVVASISLVEIAGRIRTPSLSPADGQQPAAMPAETQSPIAESPNQEAPVPASGPIRAAQLAQDCDVSPMPRQDAAISADEGDLPATDFPAPAPAGESGIEEVAPEPPLVVARDQEGAHLDRAGDEASAARETTQLRAMDPCRLDGNRPGAGRSRTSDSLVTPLGNSAERDRVSLLADEGNAERASVQDQGHDLDPDDGRRSAKVPPDTAGAVAYWYRQDPSLHPADIAARIGRSERTVRRYWPPVPRTANRRGTSRAAEQVGAS</sequence>
<organism evidence="3 4">
    <name type="scientific">Micromonospora krabiensis</name>
    <dbReference type="NCBI Taxonomy" id="307121"/>
    <lineage>
        <taxon>Bacteria</taxon>
        <taxon>Bacillati</taxon>
        <taxon>Actinomycetota</taxon>
        <taxon>Actinomycetes</taxon>
        <taxon>Micromonosporales</taxon>
        <taxon>Micromonosporaceae</taxon>
        <taxon>Micromonospora</taxon>
    </lineage>
</organism>
<evidence type="ECO:0008006" key="5">
    <source>
        <dbReference type="Google" id="ProtNLM"/>
    </source>
</evidence>
<proteinExistence type="predicted"/>
<name>A0A1C3N6U6_9ACTN</name>
<feature type="transmembrane region" description="Helical" evidence="2">
    <location>
        <begin position="87"/>
        <end position="109"/>
    </location>
</feature>
<reference evidence="4" key="1">
    <citation type="submission" date="2016-06" db="EMBL/GenBank/DDBJ databases">
        <authorList>
            <person name="Varghese N."/>
        </authorList>
    </citation>
    <scope>NUCLEOTIDE SEQUENCE [LARGE SCALE GENOMIC DNA]</scope>
    <source>
        <strain evidence="4">DSM 45344</strain>
    </source>
</reference>
<dbReference type="EMBL" id="LT598496">
    <property type="protein sequence ID" value="SBV28290.1"/>
    <property type="molecule type" value="Genomic_DNA"/>
</dbReference>
<dbReference type="Pfam" id="PF10935">
    <property type="entry name" value="DUF2637"/>
    <property type="match status" value="1"/>
</dbReference>
<evidence type="ECO:0000256" key="2">
    <source>
        <dbReference type="SAM" id="Phobius"/>
    </source>
</evidence>
<dbReference type="Proteomes" id="UP000199393">
    <property type="component" value="Chromosome I"/>
</dbReference>
<feature type="region of interest" description="Disordered" evidence="1">
    <location>
        <begin position="152"/>
        <end position="185"/>
    </location>
</feature>
<keyword evidence="2" id="KW-1133">Transmembrane helix</keyword>
<dbReference type="InterPro" id="IPR021235">
    <property type="entry name" value="DUF2637"/>
</dbReference>
<accession>A0A1C3N6U6</accession>
<evidence type="ECO:0000313" key="4">
    <source>
        <dbReference type="Proteomes" id="UP000199393"/>
    </source>
</evidence>
<dbReference type="AlphaFoldDB" id="A0A1C3N6U6"/>
<dbReference type="STRING" id="307121.GA0070620_3830"/>
<evidence type="ECO:0000256" key="1">
    <source>
        <dbReference type="SAM" id="MobiDB-lite"/>
    </source>
</evidence>